<dbReference type="InterPro" id="IPR001638">
    <property type="entry name" value="Solute-binding_3/MltF_N"/>
</dbReference>
<dbReference type="Gene3D" id="3.40.190.10">
    <property type="entry name" value="Periplasmic binding protein-like II"/>
    <property type="match status" value="2"/>
</dbReference>
<reference evidence="5 6" key="1">
    <citation type="submission" date="2021-04" db="EMBL/GenBank/DDBJ databases">
        <authorList>
            <person name="Pira H."/>
            <person name="Risdian C."/>
            <person name="Wink J."/>
        </authorList>
    </citation>
    <scope>NUCLEOTIDE SEQUENCE [LARGE SCALE GENOMIC DNA]</scope>
    <source>
        <strain evidence="5 6">WH53</strain>
    </source>
</reference>
<comment type="similarity">
    <text evidence="1">Belongs to the bacterial solute-binding protein 3 family.</text>
</comment>
<keyword evidence="6" id="KW-1185">Reference proteome</keyword>
<gene>
    <name evidence="5" type="ORF">KCG35_08155</name>
</gene>
<feature type="chain" id="PRO_5046587267" evidence="3">
    <location>
        <begin position="22"/>
        <end position="255"/>
    </location>
</feature>
<protein>
    <submittedName>
        <fullName evidence="5">Transporter substrate-binding domain-containing protein</fullName>
    </submittedName>
</protein>
<evidence type="ECO:0000256" key="3">
    <source>
        <dbReference type="SAM" id="SignalP"/>
    </source>
</evidence>
<feature type="signal peptide" evidence="3">
    <location>
        <begin position="1"/>
        <end position="21"/>
    </location>
</feature>
<proteinExistence type="inferred from homology"/>
<organism evidence="5 6">
    <name type="scientific">Zooshikella harenae</name>
    <dbReference type="NCBI Taxonomy" id="2827238"/>
    <lineage>
        <taxon>Bacteria</taxon>
        <taxon>Pseudomonadati</taxon>
        <taxon>Pseudomonadota</taxon>
        <taxon>Gammaproteobacteria</taxon>
        <taxon>Oceanospirillales</taxon>
        <taxon>Zooshikellaceae</taxon>
        <taxon>Zooshikella</taxon>
    </lineage>
</organism>
<evidence type="ECO:0000313" key="6">
    <source>
        <dbReference type="Proteomes" id="UP000690515"/>
    </source>
</evidence>
<dbReference type="RefSeq" id="WP_215819190.1">
    <property type="nucleotide sequence ID" value="NZ_JAGSOY010000013.1"/>
</dbReference>
<evidence type="ECO:0000259" key="4">
    <source>
        <dbReference type="SMART" id="SM00062"/>
    </source>
</evidence>
<dbReference type="SMART" id="SM00062">
    <property type="entry name" value="PBPb"/>
    <property type="match status" value="1"/>
</dbReference>
<dbReference type="SUPFAM" id="SSF53850">
    <property type="entry name" value="Periplasmic binding protein-like II"/>
    <property type="match status" value="1"/>
</dbReference>
<sequence length="255" mass="28707">MMKKIIVILSTLLMFSDLTHAAKIKVLRADFRERPPLMFLVNGKPGGPLVDVLNLVAKEGGYRITWRKSPFQRSIKDIKFGSVDIIPRVSFNEKRAKFLHFLGPVGYRLANTLFLTESGLKSKISNYNNLYGLVVGAKRGSFYFKEFNSDDSLNKKLYGHYSAMARALSSGEVNVLAVIESDRKMQEKELGSAVGSQYVYADYVHVRKEPVYYALSKKSPYAGQKDTLNSIMQSLINSGQVKAIYSRHNVTFTAK</sequence>
<dbReference type="Pfam" id="PF00497">
    <property type="entry name" value="SBP_bac_3"/>
    <property type="match status" value="1"/>
</dbReference>
<evidence type="ECO:0000256" key="1">
    <source>
        <dbReference type="ARBA" id="ARBA00010333"/>
    </source>
</evidence>
<accession>A0ABS5ZAK8</accession>
<feature type="domain" description="Solute-binding protein family 3/N-terminal" evidence="4">
    <location>
        <begin position="26"/>
        <end position="255"/>
    </location>
</feature>
<name>A0ABS5ZAK8_9GAMM</name>
<dbReference type="Proteomes" id="UP000690515">
    <property type="component" value="Unassembled WGS sequence"/>
</dbReference>
<comment type="caution">
    <text evidence="5">The sequence shown here is derived from an EMBL/GenBank/DDBJ whole genome shotgun (WGS) entry which is preliminary data.</text>
</comment>
<evidence type="ECO:0000313" key="5">
    <source>
        <dbReference type="EMBL" id="MBU2711029.1"/>
    </source>
</evidence>
<evidence type="ECO:0000256" key="2">
    <source>
        <dbReference type="ARBA" id="ARBA00022729"/>
    </source>
</evidence>
<keyword evidence="2 3" id="KW-0732">Signal</keyword>
<dbReference type="PANTHER" id="PTHR35936:SF38">
    <property type="entry name" value="GLUTAMINE-BINDING PERIPLASMIC PROTEIN"/>
    <property type="match status" value="1"/>
</dbReference>
<dbReference type="PANTHER" id="PTHR35936">
    <property type="entry name" value="MEMBRANE-BOUND LYTIC MUREIN TRANSGLYCOSYLASE F"/>
    <property type="match status" value="1"/>
</dbReference>
<dbReference type="EMBL" id="JAGSOY010000013">
    <property type="protein sequence ID" value="MBU2711029.1"/>
    <property type="molecule type" value="Genomic_DNA"/>
</dbReference>